<dbReference type="EC" id="2.7.13.3" evidence="2"/>
<dbReference type="PROSITE" id="PS50113">
    <property type="entry name" value="PAC"/>
    <property type="match status" value="1"/>
</dbReference>
<name>A0ABD6DK78_9EURY</name>
<comment type="catalytic activity">
    <reaction evidence="1">
        <text>ATP + protein L-histidine = ADP + protein N-phospho-L-histidine.</text>
        <dbReference type="EC" id="2.7.13.3"/>
    </reaction>
</comment>
<dbReference type="CDD" id="cd00075">
    <property type="entry name" value="HATPase"/>
    <property type="match status" value="1"/>
</dbReference>
<evidence type="ECO:0000256" key="1">
    <source>
        <dbReference type="ARBA" id="ARBA00000085"/>
    </source>
</evidence>
<dbReference type="SUPFAM" id="SSF55874">
    <property type="entry name" value="ATPase domain of HSP90 chaperone/DNA topoisomerase II/histidine kinase"/>
    <property type="match status" value="1"/>
</dbReference>
<dbReference type="InterPro" id="IPR003661">
    <property type="entry name" value="HisK_dim/P_dom"/>
</dbReference>
<dbReference type="InterPro" id="IPR005467">
    <property type="entry name" value="His_kinase_dom"/>
</dbReference>
<dbReference type="Pfam" id="PF16927">
    <property type="entry name" value="HisKA_7TM"/>
    <property type="match status" value="1"/>
</dbReference>
<dbReference type="InterPro" id="IPR000014">
    <property type="entry name" value="PAS"/>
</dbReference>
<reference evidence="11 12" key="1">
    <citation type="journal article" date="2019" name="Int. J. Syst. Evol. Microbiol.">
        <title>The Global Catalogue of Microorganisms (GCM) 10K type strain sequencing project: providing services to taxonomists for standard genome sequencing and annotation.</title>
        <authorList>
            <consortium name="The Broad Institute Genomics Platform"/>
            <consortium name="The Broad Institute Genome Sequencing Center for Infectious Disease"/>
            <person name="Wu L."/>
            <person name="Ma J."/>
        </authorList>
    </citation>
    <scope>NUCLEOTIDE SEQUENCE [LARGE SCALE GENOMIC DNA]</scope>
    <source>
        <strain evidence="11 12">CGMCC 1.10390</strain>
    </source>
</reference>
<feature type="transmembrane region" description="Helical" evidence="8">
    <location>
        <begin position="37"/>
        <end position="53"/>
    </location>
</feature>
<evidence type="ECO:0000256" key="7">
    <source>
        <dbReference type="SAM" id="MobiDB-lite"/>
    </source>
</evidence>
<dbReference type="InterPro" id="IPR036890">
    <property type="entry name" value="HATPase_C_sf"/>
</dbReference>
<dbReference type="InterPro" id="IPR035965">
    <property type="entry name" value="PAS-like_dom_sf"/>
</dbReference>
<dbReference type="InterPro" id="IPR013656">
    <property type="entry name" value="PAS_4"/>
</dbReference>
<sequence>MPGGLPVTTVYQAILLASTGLASVVAGVAWRNRPNTGARYLALTALGAAVWTAPSLVQSLTPSLLADELLSRFAYLGITLVPPSWFLLAAEYTGRERLHGRQVRMWLWSMSAVMLVVAWSGLVFDHGLIYHRLFENPGSLTGLGVEHGAVFYLWIPYAYGLTFGALSMFVGFFYRSTDLYRRQAAMVILAGVAPLAGNVLYVTETIAVDGTPLGFGVASAALAFGVFEFGLTDVTPVARESLMTNIRDGVLVLDSERRITDVNPAAGRLLGLDGSVIGRDVTTVLDGPVGDIAADVGDQETQNLVTLDSVTGRRYVDVRVWPQFDDRGRSLGHLFYLRDVTEREHRERELERQNERLDRFASLVSHDLRNPLSVAEGYVELAQDTGEVSHLDDVAVAHERMEELIDDVLAMAREGETVTDPETVRIGEVARTAWDTVETGDATLAVETDGTVCAAPTRLRRLLENLFRNAVEHGSTGSPTQSGGGVEHGHSAGSTGLTVTVGTLPDAGGDAPGGFFVADDGVGIPSDRRDAVLDDGYTTNTDGTGLGLSVVQSIADAHGWDVRVTDGAHGGARFEFTGAVVD</sequence>
<feature type="transmembrane region" description="Helical" evidence="8">
    <location>
        <begin position="12"/>
        <end position="30"/>
    </location>
</feature>
<keyword evidence="5 11" id="KW-0418">Kinase</keyword>
<dbReference type="GO" id="GO:0000160">
    <property type="term" value="P:phosphorelay signal transduction system"/>
    <property type="evidence" value="ECO:0007669"/>
    <property type="project" value="UniProtKB-KW"/>
</dbReference>
<evidence type="ECO:0000256" key="6">
    <source>
        <dbReference type="ARBA" id="ARBA00023012"/>
    </source>
</evidence>
<evidence type="ECO:0000259" key="10">
    <source>
        <dbReference type="PROSITE" id="PS50113"/>
    </source>
</evidence>
<dbReference type="Gene3D" id="3.30.565.10">
    <property type="entry name" value="Histidine kinase-like ATPase, C-terminal domain"/>
    <property type="match status" value="1"/>
</dbReference>
<dbReference type="InterPro" id="IPR004358">
    <property type="entry name" value="Sig_transdc_His_kin-like_C"/>
</dbReference>
<keyword evidence="12" id="KW-1185">Reference proteome</keyword>
<gene>
    <name evidence="11" type="ORF">ACFSBL_08490</name>
</gene>
<dbReference type="Gene3D" id="3.30.450.20">
    <property type="entry name" value="PAS domain"/>
    <property type="match status" value="1"/>
</dbReference>
<dbReference type="InterPro" id="IPR031621">
    <property type="entry name" value="HisKA_7TM"/>
</dbReference>
<dbReference type="InterPro" id="IPR003594">
    <property type="entry name" value="HATPase_dom"/>
</dbReference>
<dbReference type="EMBL" id="JBHUDO010000002">
    <property type="protein sequence ID" value="MFD1645717.1"/>
    <property type="molecule type" value="Genomic_DNA"/>
</dbReference>
<keyword evidence="3" id="KW-0597">Phosphoprotein</keyword>
<feature type="domain" description="Histidine kinase" evidence="9">
    <location>
        <begin position="363"/>
        <end position="582"/>
    </location>
</feature>
<dbReference type="SUPFAM" id="SSF55785">
    <property type="entry name" value="PYP-like sensor domain (PAS domain)"/>
    <property type="match status" value="1"/>
</dbReference>
<feature type="transmembrane region" description="Helical" evidence="8">
    <location>
        <begin position="105"/>
        <end position="129"/>
    </location>
</feature>
<evidence type="ECO:0000313" key="12">
    <source>
        <dbReference type="Proteomes" id="UP001597034"/>
    </source>
</evidence>
<dbReference type="GO" id="GO:0004673">
    <property type="term" value="F:protein histidine kinase activity"/>
    <property type="evidence" value="ECO:0007669"/>
    <property type="project" value="UniProtKB-EC"/>
</dbReference>
<protein>
    <recommendedName>
        <fullName evidence="2">histidine kinase</fullName>
        <ecNumber evidence="2">2.7.13.3</ecNumber>
    </recommendedName>
</protein>
<dbReference type="InterPro" id="IPR000700">
    <property type="entry name" value="PAS-assoc_C"/>
</dbReference>
<dbReference type="RefSeq" id="WP_256398767.1">
    <property type="nucleotide sequence ID" value="NZ_JANHJR010000001.1"/>
</dbReference>
<feature type="transmembrane region" description="Helical" evidence="8">
    <location>
        <begin position="184"/>
        <end position="201"/>
    </location>
</feature>
<evidence type="ECO:0000256" key="5">
    <source>
        <dbReference type="ARBA" id="ARBA00022777"/>
    </source>
</evidence>
<dbReference type="InterPro" id="IPR036097">
    <property type="entry name" value="HisK_dim/P_sf"/>
</dbReference>
<feature type="domain" description="PAC" evidence="10">
    <location>
        <begin position="300"/>
        <end position="352"/>
    </location>
</feature>
<feature type="transmembrane region" description="Helical" evidence="8">
    <location>
        <begin position="149"/>
        <end position="172"/>
    </location>
</feature>
<dbReference type="AlphaFoldDB" id="A0ABD6DK78"/>
<dbReference type="PANTHER" id="PTHR43711:SF1">
    <property type="entry name" value="HISTIDINE KINASE 1"/>
    <property type="match status" value="1"/>
</dbReference>
<evidence type="ECO:0000313" key="11">
    <source>
        <dbReference type="EMBL" id="MFD1645717.1"/>
    </source>
</evidence>
<evidence type="ECO:0000259" key="9">
    <source>
        <dbReference type="PROSITE" id="PS50109"/>
    </source>
</evidence>
<dbReference type="CDD" id="cd00082">
    <property type="entry name" value="HisKA"/>
    <property type="match status" value="1"/>
</dbReference>
<dbReference type="PANTHER" id="PTHR43711">
    <property type="entry name" value="TWO-COMPONENT HISTIDINE KINASE"/>
    <property type="match status" value="1"/>
</dbReference>
<dbReference type="Gene3D" id="1.10.287.130">
    <property type="match status" value="1"/>
</dbReference>
<keyword evidence="6" id="KW-0902">Two-component regulatory system</keyword>
<dbReference type="SMART" id="SM00387">
    <property type="entry name" value="HATPase_c"/>
    <property type="match status" value="1"/>
</dbReference>
<evidence type="ECO:0000256" key="2">
    <source>
        <dbReference type="ARBA" id="ARBA00012438"/>
    </source>
</evidence>
<dbReference type="Pfam" id="PF02518">
    <property type="entry name" value="HATPase_c"/>
    <property type="match status" value="1"/>
</dbReference>
<keyword evidence="8" id="KW-1133">Transmembrane helix</keyword>
<dbReference type="Proteomes" id="UP001597034">
    <property type="component" value="Unassembled WGS sequence"/>
</dbReference>
<dbReference type="PROSITE" id="PS50109">
    <property type="entry name" value="HIS_KIN"/>
    <property type="match status" value="1"/>
</dbReference>
<keyword evidence="4" id="KW-0808">Transferase</keyword>
<dbReference type="PRINTS" id="PR00344">
    <property type="entry name" value="BCTRLSENSOR"/>
</dbReference>
<feature type="compositionally biased region" description="Low complexity" evidence="7">
    <location>
        <begin position="472"/>
        <end position="481"/>
    </location>
</feature>
<comment type="caution">
    <text evidence="11">The sequence shown here is derived from an EMBL/GenBank/DDBJ whole genome shotgun (WGS) entry which is preliminary data.</text>
</comment>
<feature type="region of interest" description="Disordered" evidence="7">
    <location>
        <begin position="472"/>
        <end position="498"/>
    </location>
</feature>
<dbReference type="Pfam" id="PF08448">
    <property type="entry name" value="PAS_4"/>
    <property type="match status" value="1"/>
</dbReference>
<dbReference type="InterPro" id="IPR050736">
    <property type="entry name" value="Sensor_HK_Regulatory"/>
</dbReference>
<organism evidence="11 12">
    <name type="scientific">Haloarchaeobius litoreus</name>
    <dbReference type="NCBI Taxonomy" id="755306"/>
    <lineage>
        <taxon>Archaea</taxon>
        <taxon>Methanobacteriati</taxon>
        <taxon>Methanobacteriota</taxon>
        <taxon>Stenosarchaea group</taxon>
        <taxon>Halobacteria</taxon>
        <taxon>Halobacteriales</taxon>
        <taxon>Halorubellaceae</taxon>
        <taxon>Haloarchaeobius</taxon>
    </lineage>
</organism>
<dbReference type="CDD" id="cd00130">
    <property type="entry name" value="PAS"/>
    <property type="match status" value="1"/>
</dbReference>
<dbReference type="SMART" id="SM00388">
    <property type="entry name" value="HisKA"/>
    <property type="match status" value="1"/>
</dbReference>
<dbReference type="NCBIfam" id="TIGR00229">
    <property type="entry name" value="sensory_box"/>
    <property type="match status" value="1"/>
</dbReference>
<keyword evidence="8" id="KW-0472">Membrane</keyword>
<dbReference type="SUPFAM" id="SSF47384">
    <property type="entry name" value="Homodimeric domain of signal transducing histidine kinase"/>
    <property type="match status" value="1"/>
</dbReference>
<keyword evidence="8" id="KW-0812">Transmembrane</keyword>
<feature type="transmembrane region" description="Helical" evidence="8">
    <location>
        <begin position="73"/>
        <end position="93"/>
    </location>
</feature>
<dbReference type="Pfam" id="PF00512">
    <property type="entry name" value="HisKA"/>
    <property type="match status" value="1"/>
</dbReference>
<accession>A0ABD6DK78</accession>
<evidence type="ECO:0000256" key="4">
    <source>
        <dbReference type="ARBA" id="ARBA00022679"/>
    </source>
</evidence>
<evidence type="ECO:0000256" key="8">
    <source>
        <dbReference type="SAM" id="Phobius"/>
    </source>
</evidence>
<proteinExistence type="predicted"/>
<evidence type="ECO:0000256" key="3">
    <source>
        <dbReference type="ARBA" id="ARBA00022553"/>
    </source>
</evidence>